<dbReference type="HOGENOM" id="CLU_314230_0_0_1"/>
<dbReference type="Proteomes" id="UP000001194">
    <property type="component" value="Unassembled WGS sequence"/>
</dbReference>
<comment type="similarity">
    <text evidence="1">Belongs to the asteroid family.</text>
</comment>
<dbReference type="KEGG" id="lbc:LACBIDRAFT_296213"/>
<dbReference type="EMBL" id="DS547100">
    <property type="protein sequence ID" value="EDR08792.1"/>
    <property type="molecule type" value="Genomic_DNA"/>
</dbReference>
<dbReference type="InterPro" id="IPR029060">
    <property type="entry name" value="PIN-like_dom_sf"/>
</dbReference>
<dbReference type="PANTHER" id="PTHR15665:SF1">
    <property type="entry name" value="PROTEIN ASTEROID HOMOLOG 1"/>
    <property type="match status" value="1"/>
</dbReference>
<dbReference type="InParanoid" id="B0D888"/>
<keyword evidence="4" id="KW-1185">Reference proteome</keyword>
<reference evidence="3 4" key="1">
    <citation type="journal article" date="2008" name="Nature">
        <title>The genome of Laccaria bicolor provides insights into mycorrhizal symbiosis.</title>
        <authorList>
            <person name="Martin F."/>
            <person name="Aerts A."/>
            <person name="Ahren D."/>
            <person name="Brun A."/>
            <person name="Danchin E.G.J."/>
            <person name="Duchaussoy F."/>
            <person name="Gibon J."/>
            <person name="Kohler A."/>
            <person name="Lindquist E."/>
            <person name="Pereda V."/>
            <person name="Salamov A."/>
            <person name="Shapiro H.J."/>
            <person name="Wuyts J."/>
            <person name="Blaudez D."/>
            <person name="Buee M."/>
            <person name="Brokstein P."/>
            <person name="Canbaeck B."/>
            <person name="Cohen D."/>
            <person name="Courty P.E."/>
            <person name="Coutinho P.M."/>
            <person name="Delaruelle C."/>
            <person name="Detter J.C."/>
            <person name="Deveau A."/>
            <person name="DiFazio S."/>
            <person name="Duplessis S."/>
            <person name="Fraissinet-Tachet L."/>
            <person name="Lucic E."/>
            <person name="Frey-Klett P."/>
            <person name="Fourrey C."/>
            <person name="Feussner I."/>
            <person name="Gay G."/>
            <person name="Grimwood J."/>
            <person name="Hoegger P.J."/>
            <person name="Jain P."/>
            <person name="Kilaru S."/>
            <person name="Labbe J."/>
            <person name="Lin Y.C."/>
            <person name="Legue V."/>
            <person name="Le Tacon F."/>
            <person name="Marmeisse R."/>
            <person name="Melayah D."/>
            <person name="Montanini B."/>
            <person name="Muratet M."/>
            <person name="Nehls U."/>
            <person name="Niculita-Hirzel H."/>
            <person name="Oudot-Le Secq M.P."/>
            <person name="Peter M."/>
            <person name="Quesneville H."/>
            <person name="Rajashekar B."/>
            <person name="Reich M."/>
            <person name="Rouhier N."/>
            <person name="Schmutz J."/>
            <person name="Yin T."/>
            <person name="Chalot M."/>
            <person name="Henrissat B."/>
            <person name="Kuees U."/>
            <person name="Lucas S."/>
            <person name="Van de Peer Y."/>
            <person name="Podila G.K."/>
            <person name="Polle A."/>
            <person name="Pukkila P.J."/>
            <person name="Richardson P.M."/>
            <person name="Rouze P."/>
            <person name="Sanders I.R."/>
            <person name="Stajich J.E."/>
            <person name="Tunlid A."/>
            <person name="Tuskan G."/>
            <person name="Grigoriev I.V."/>
        </authorList>
    </citation>
    <scope>NUCLEOTIDE SEQUENCE [LARGE SCALE GENOMIC DNA]</scope>
    <source>
        <strain evidence="4">S238N-H82 / ATCC MYA-4686</strain>
    </source>
</reference>
<feature type="region of interest" description="Disordered" evidence="2">
    <location>
        <begin position="574"/>
        <end position="595"/>
    </location>
</feature>
<evidence type="ECO:0000256" key="2">
    <source>
        <dbReference type="SAM" id="MobiDB-lite"/>
    </source>
</evidence>
<name>B0D888_LACBS</name>
<accession>B0D888</accession>
<feature type="region of interest" description="Disordered" evidence="2">
    <location>
        <begin position="801"/>
        <end position="835"/>
    </location>
</feature>
<dbReference type="STRING" id="486041.B0D888"/>
<organism evidence="4">
    <name type="scientific">Laccaria bicolor (strain S238N-H82 / ATCC MYA-4686)</name>
    <name type="common">Bicoloured deceiver</name>
    <name type="synonym">Laccaria laccata var. bicolor</name>
    <dbReference type="NCBI Taxonomy" id="486041"/>
    <lineage>
        <taxon>Eukaryota</taxon>
        <taxon>Fungi</taxon>
        <taxon>Dikarya</taxon>
        <taxon>Basidiomycota</taxon>
        <taxon>Agaricomycotina</taxon>
        <taxon>Agaricomycetes</taxon>
        <taxon>Agaricomycetidae</taxon>
        <taxon>Agaricales</taxon>
        <taxon>Agaricineae</taxon>
        <taxon>Hydnangiaceae</taxon>
        <taxon>Laccaria</taxon>
    </lineage>
</organism>
<evidence type="ECO:0000313" key="4">
    <source>
        <dbReference type="Proteomes" id="UP000001194"/>
    </source>
</evidence>
<dbReference type="InterPro" id="IPR026832">
    <property type="entry name" value="Asteroid"/>
</dbReference>
<dbReference type="GeneID" id="6075994"/>
<protein>
    <submittedName>
        <fullName evidence="3">Predicted protein</fullName>
    </submittedName>
</protein>
<feature type="region of interest" description="Disordered" evidence="2">
    <location>
        <begin position="257"/>
        <end position="281"/>
    </location>
</feature>
<evidence type="ECO:0000313" key="3">
    <source>
        <dbReference type="EMBL" id="EDR08792.1"/>
    </source>
</evidence>
<dbReference type="OrthoDB" id="25987at2759"/>
<dbReference type="AlphaFoldDB" id="B0D888"/>
<dbReference type="RefSeq" id="XP_001880105.1">
    <property type="nucleotide sequence ID" value="XM_001880070.1"/>
</dbReference>
<dbReference type="Gene3D" id="3.40.50.1010">
    <property type="entry name" value="5'-nuclease"/>
    <property type="match status" value="1"/>
</dbReference>
<dbReference type="SUPFAM" id="SSF88723">
    <property type="entry name" value="PIN domain-like"/>
    <property type="match status" value="1"/>
</dbReference>
<dbReference type="PANTHER" id="PTHR15665">
    <property type="entry name" value="ASTEROID PROTEIN"/>
    <property type="match status" value="1"/>
</dbReference>
<evidence type="ECO:0000256" key="1">
    <source>
        <dbReference type="ARBA" id="ARBA00007398"/>
    </source>
</evidence>
<gene>
    <name evidence="3" type="ORF">LACBIDRAFT_296213</name>
</gene>
<sequence length="845" mass="93956">MLPLLQTYRWNIRFTLESYISLNLQHDNLLPVRFPSSMGVYGLTTYLREKKRLLSTSIELTASSSTKNPTSIVVDGWSFIYDVHDHSNLPWVYGGEYSEFANLVTAVVEAWIKVGLKIYIVFDGAHPELKFPTIISRLSESHVRPSLLFFRTSPAARATSRSLHETCIIPPLLYATCINALENLRSTNDALELHFADEEGDPYAVELAGRVGGYVVGNDSDFVILHTEGYLGYIPLAEMTWQASGLDDIPTLEDEDAEFQTVRKKSKRRPTNSSTAGKGLLPPDTDEELILSFITYNPVTLADHFKLPVTLLPLLGAFVGNDYSKQTESHRRNIQSLFFDKKLSSSQRIDHTAAVMRAVLSPATPKRKSAHPVGSPMDLIDRTVTALLSRLTNALGSGEIDSIIEKVVEATLRYALLKYSGDIPGKDGLWRSGICALHPPESCRILPMFSQKVITQHQDSGQEDASLFAIREKYLQSYRSGLFSPKNMDVLSTGTFWPRLFLENPDLETVGRSIGRPIHIWVYAILNDAVGLPDDIDDEDEDEDELIDVVESDGEGTDGADYLAPLKGELRRLHTSEDEATEPPASIASSGRPNRSRPAVVTEYLRRGVRIAEELVEVVPLHDLLPGISLSSFASIDAPPLLLRSQDDRLTVFLRAVDCDIPSIRGLSSQHLVPVLAVRWIARTLSRRAQETGSKEHAKEKWTMNEARCFLASFAWSTARESDNQREPPPIVDRHVQLMAQYLMALETISQLSEVLLLTERAPSTAHLFSGKLCHEFLTQTHPLEDAVISSSLWAVATEGLSDDYQEERPKKAKKTKKERGPALPSSAKPTTGTSLFALLGDQEA</sequence>
<proteinExistence type="inferred from homology"/>